<evidence type="ECO:0000256" key="2">
    <source>
        <dbReference type="SAM" id="SignalP"/>
    </source>
</evidence>
<evidence type="ECO:0000313" key="4">
    <source>
        <dbReference type="Proteomes" id="UP000770015"/>
    </source>
</evidence>
<dbReference type="OrthoDB" id="4789934at2759"/>
<dbReference type="AlphaFoldDB" id="A0A9P8VFU6"/>
<keyword evidence="2" id="KW-0732">Signal</keyword>
<proteinExistence type="predicted"/>
<feature type="region of interest" description="Disordered" evidence="1">
    <location>
        <begin position="68"/>
        <end position="102"/>
    </location>
</feature>
<accession>A0A9P8VFU6</accession>
<comment type="caution">
    <text evidence="3">The sequence shown here is derived from an EMBL/GenBank/DDBJ whole genome shotgun (WGS) entry which is preliminary data.</text>
</comment>
<keyword evidence="4" id="KW-1185">Reference proteome</keyword>
<feature type="signal peptide" evidence="2">
    <location>
        <begin position="1"/>
        <end position="28"/>
    </location>
</feature>
<organism evidence="3 4">
    <name type="scientific">Plectosphaerella plurivora</name>
    <dbReference type="NCBI Taxonomy" id="936078"/>
    <lineage>
        <taxon>Eukaryota</taxon>
        <taxon>Fungi</taxon>
        <taxon>Dikarya</taxon>
        <taxon>Ascomycota</taxon>
        <taxon>Pezizomycotina</taxon>
        <taxon>Sordariomycetes</taxon>
        <taxon>Hypocreomycetidae</taxon>
        <taxon>Glomerellales</taxon>
        <taxon>Plectosphaerellaceae</taxon>
        <taxon>Plectosphaerella</taxon>
    </lineage>
</organism>
<protein>
    <submittedName>
        <fullName evidence="3">Uncharacterized protein</fullName>
    </submittedName>
</protein>
<dbReference type="EMBL" id="JAGSXJ010000007">
    <property type="protein sequence ID" value="KAH6689679.1"/>
    <property type="molecule type" value="Genomic_DNA"/>
</dbReference>
<gene>
    <name evidence="3" type="ORF">F5X68DRAFT_230294</name>
</gene>
<evidence type="ECO:0000313" key="3">
    <source>
        <dbReference type="EMBL" id="KAH6689679.1"/>
    </source>
</evidence>
<feature type="chain" id="PRO_5040456685" evidence="2">
    <location>
        <begin position="29"/>
        <end position="579"/>
    </location>
</feature>
<evidence type="ECO:0000256" key="1">
    <source>
        <dbReference type="SAM" id="MobiDB-lite"/>
    </source>
</evidence>
<sequence>MSRQVGPPRVLAFVLLIFAALFACEISAKYIKPKPSEFEISLPLACPDTCGIWCTSCPTVRDRTENIDNNEDGNIILNPLPSGTTTDEPDSETTSKPQTGGVLELGDEDVLIPPNLRFGSPHLGSFPLSARQKIDDIIKDGVTRPETWGARPADWWKKMNGIIDESGLKLDNTPRSSTKVDYFDLGEIGWPQEKFTAGGVPSLRGSILFVAASDLGIAMGHFWESPNFVAIRNVTDVVNMNPYLVWDIEIQDNSYDTNVKNFTQIGTLDWHNATRISDKYPFVPNSPALADLVRPGMILDHRSTLWREFRLFLPRHTHRRPPGTVPKYVDEFDKLQNDLANILSIKSSDIIRHAPFYEGSAPVDGSDGPLRPTNWHNTFTYQYGTPEDRNSDADRELRVTWNGEVVAEMSRTWKMRRPEGKCYLWISAISPPGMVDDEHLDLRVRVIKTGKIGDPDELLYAEGHSYRAPYERGRKNGFGHFPPEHEIPSNMTGLERPIIFWLEGADRFSQKLGEHPVFKDWHISFRYGDYHENADDEFRFRGMETKETNVMCRGGSWYKLMPNTLFQREGLCTFQCDGK</sequence>
<name>A0A9P8VFU6_9PEZI</name>
<reference evidence="3" key="1">
    <citation type="journal article" date="2021" name="Nat. Commun.">
        <title>Genetic determinants of endophytism in the Arabidopsis root mycobiome.</title>
        <authorList>
            <person name="Mesny F."/>
            <person name="Miyauchi S."/>
            <person name="Thiergart T."/>
            <person name="Pickel B."/>
            <person name="Atanasova L."/>
            <person name="Karlsson M."/>
            <person name="Huettel B."/>
            <person name="Barry K.W."/>
            <person name="Haridas S."/>
            <person name="Chen C."/>
            <person name="Bauer D."/>
            <person name="Andreopoulos W."/>
            <person name="Pangilinan J."/>
            <person name="LaButti K."/>
            <person name="Riley R."/>
            <person name="Lipzen A."/>
            <person name="Clum A."/>
            <person name="Drula E."/>
            <person name="Henrissat B."/>
            <person name="Kohler A."/>
            <person name="Grigoriev I.V."/>
            <person name="Martin F.M."/>
            <person name="Hacquard S."/>
        </authorList>
    </citation>
    <scope>NUCLEOTIDE SEQUENCE</scope>
    <source>
        <strain evidence="3">MPI-SDFR-AT-0117</strain>
    </source>
</reference>
<dbReference type="PROSITE" id="PS51257">
    <property type="entry name" value="PROKAR_LIPOPROTEIN"/>
    <property type="match status" value="1"/>
</dbReference>
<dbReference type="Proteomes" id="UP000770015">
    <property type="component" value="Unassembled WGS sequence"/>
</dbReference>